<comment type="similarity">
    <text evidence="2 7">Belongs to the enhancer of polycomb family.</text>
</comment>
<dbReference type="PANTHER" id="PTHR14898">
    <property type="entry name" value="ENHANCER OF POLYCOMB"/>
    <property type="match status" value="1"/>
</dbReference>
<dbReference type="Pfam" id="PF10513">
    <property type="entry name" value="EPL1"/>
    <property type="match status" value="1"/>
</dbReference>
<dbReference type="OrthoDB" id="435275at2759"/>
<evidence type="ECO:0000313" key="10">
    <source>
        <dbReference type="EMBL" id="RPA86107.1"/>
    </source>
</evidence>
<evidence type="ECO:0000256" key="4">
    <source>
        <dbReference type="ARBA" id="ARBA00023163"/>
    </source>
</evidence>
<dbReference type="Proteomes" id="UP000275078">
    <property type="component" value="Unassembled WGS sequence"/>
</dbReference>
<sequence>MTRQQAANRFRTRKLSTKQQLAVVRESQIDNIDDTDAQRNIPEIETGVERQEEVELHLQAAIHASQAAVTSGKAAAVYIPTPNAEKIKDTQFDALYPKKFSMPSSYIRFSSTVEDCCGCPYSMSAEDQKFLQQYNSGKRPTSARCSEDTFEQVMSHFETVVQQKQPFLSIDTSAILPYEDFESAFDESTSNLVKMHAKAIYPYWKEQRLKNEGRPIMPSLRVRSLSPFSSCVSVANSDWSQFEQGTEKDDGDPYVCFRRREVRQVRKTRRTDAQSTEKLARLRTDMEYAKRALEMVLRREKMRKAAIEMDQKVFEMRAQMKEMQRKLGIRGDWEDLVNIKQKKRPAEQPAPSIQRPPAGLRIDPKATEIELVPFELYQAQKRQKLQNIVEEKVAQRRKLHGGFLNGSPKPDYTPAKPRGYESGVIVHLPSPPPSVSSQESLVEHDPDNNFDDFALALAPYTYGQTVQKKNHMWFRKRIGRGGRILLDRKTLRRQPLPTDINPYRLDRMKHHYSSDEEDDDEDMIDPSSDQNIRFRARLLSPPVEATHHSHQIHRTVAEQHRRQLQSAAQVAAGNQAVTAGVGQMAAPQPKQALQVPKALAPPVPATH</sequence>
<protein>
    <recommendedName>
        <fullName evidence="7">Enhancer of polycomb-like protein</fullName>
    </recommendedName>
</protein>
<dbReference type="EMBL" id="ML119650">
    <property type="protein sequence ID" value="RPA86107.1"/>
    <property type="molecule type" value="Genomic_DNA"/>
</dbReference>
<evidence type="ECO:0000256" key="2">
    <source>
        <dbReference type="ARBA" id="ARBA00008035"/>
    </source>
</evidence>
<evidence type="ECO:0000259" key="9">
    <source>
        <dbReference type="Pfam" id="PF10513"/>
    </source>
</evidence>
<dbReference type="InterPro" id="IPR019542">
    <property type="entry name" value="Enhancer_polycomb-like_N"/>
</dbReference>
<keyword evidence="4 7" id="KW-0804">Transcription</keyword>
<evidence type="ECO:0000256" key="5">
    <source>
        <dbReference type="ARBA" id="ARBA00023242"/>
    </source>
</evidence>
<keyword evidence="3 7" id="KW-0805">Transcription regulation</keyword>
<evidence type="ECO:0000256" key="3">
    <source>
        <dbReference type="ARBA" id="ARBA00023015"/>
    </source>
</evidence>
<dbReference type="STRING" id="1160509.A0A3N4IL16"/>
<gene>
    <name evidence="10" type="ORF">BJ508DRAFT_302023</name>
</gene>
<organism evidence="10 11">
    <name type="scientific">Ascobolus immersus RN42</name>
    <dbReference type="NCBI Taxonomy" id="1160509"/>
    <lineage>
        <taxon>Eukaryota</taxon>
        <taxon>Fungi</taxon>
        <taxon>Dikarya</taxon>
        <taxon>Ascomycota</taxon>
        <taxon>Pezizomycotina</taxon>
        <taxon>Pezizomycetes</taxon>
        <taxon>Pezizales</taxon>
        <taxon>Ascobolaceae</taxon>
        <taxon>Ascobolus</taxon>
    </lineage>
</organism>
<reference evidence="10 11" key="1">
    <citation type="journal article" date="2018" name="Nat. Ecol. Evol.">
        <title>Pezizomycetes genomes reveal the molecular basis of ectomycorrhizal truffle lifestyle.</title>
        <authorList>
            <person name="Murat C."/>
            <person name="Payen T."/>
            <person name="Noel B."/>
            <person name="Kuo A."/>
            <person name="Morin E."/>
            <person name="Chen J."/>
            <person name="Kohler A."/>
            <person name="Krizsan K."/>
            <person name="Balestrini R."/>
            <person name="Da Silva C."/>
            <person name="Montanini B."/>
            <person name="Hainaut M."/>
            <person name="Levati E."/>
            <person name="Barry K.W."/>
            <person name="Belfiori B."/>
            <person name="Cichocki N."/>
            <person name="Clum A."/>
            <person name="Dockter R.B."/>
            <person name="Fauchery L."/>
            <person name="Guy J."/>
            <person name="Iotti M."/>
            <person name="Le Tacon F."/>
            <person name="Lindquist E.A."/>
            <person name="Lipzen A."/>
            <person name="Malagnac F."/>
            <person name="Mello A."/>
            <person name="Molinier V."/>
            <person name="Miyauchi S."/>
            <person name="Poulain J."/>
            <person name="Riccioni C."/>
            <person name="Rubini A."/>
            <person name="Sitrit Y."/>
            <person name="Splivallo R."/>
            <person name="Traeger S."/>
            <person name="Wang M."/>
            <person name="Zifcakova L."/>
            <person name="Wipf D."/>
            <person name="Zambonelli A."/>
            <person name="Paolocci F."/>
            <person name="Nowrousian M."/>
            <person name="Ottonello S."/>
            <person name="Baldrian P."/>
            <person name="Spatafora J.W."/>
            <person name="Henrissat B."/>
            <person name="Nagy L.G."/>
            <person name="Aury J.M."/>
            <person name="Wincker P."/>
            <person name="Grigoriev I.V."/>
            <person name="Bonfante P."/>
            <person name="Martin F.M."/>
        </authorList>
    </citation>
    <scope>NUCLEOTIDE SEQUENCE [LARGE SCALE GENOMIC DNA]</scope>
    <source>
        <strain evidence="10 11">RN42</strain>
    </source>
</reference>
<evidence type="ECO:0000256" key="1">
    <source>
        <dbReference type="ARBA" id="ARBA00004123"/>
    </source>
</evidence>
<evidence type="ECO:0000256" key="7">
    <source>
        <dbReference type="RuleBase" id="RU361124"/>
    </source>
</evidence>
<keyword evidence="5 7" id="KW-0539">Nucleus</keyword>
<evidence type="ECO:0000313" key="11">
    <source>
        <dbReference type="Proteomes" id="UP000275078"/>
    </source>
</evidence>
<feature type="domain" description="Enhancer of polycomb-like N-terminal" evidence="9">
    <location>
        <begin position="11"/>
        <end position="159"/>
    </location>
</feature>
<dbReference type="GO" id="GO:0005634">
    <property type="term" value="C:nucleus"/>
    <property type="evidence" value="ECO:0007669"/>
    <property type="project" value="UniProtKB-SubCell"/>
</dbReference>
<dbReference type="InterPro" id="IPR024943">
    <property type="entry name" value="Enhancer_polycomb"/>
</dbReference>
<dbReference type="AlphaFoldDB" id="A0A3N4IL16"/>
<comment type="subcellular location">
    <subcellularLocation>
        <location evidence="1 7">Nucleus</location>
    </subcellularLocation>
</comment>
<feature type="region of interest" description="Disordered" evidence="8">
    <location>
        <begin position="582"/>
        <end position="607"/>
    </location>
</feature>
<dbReference type="GO" id="GO:0006357">
    <property type="term" value="P:regulation of transcription by RNA polymerase II"/>
    <property type="evidence" value="ECO:0007669"/>
    <property type="project" value="InterPro"/>
</dbReference>
<evidence type="ECO:0000256" key="8">
    <source>
        <dbReference type="SAM" id="MobiDB-lite"/>
    </source>
</evidence>
<keyword evidence="11" id="KW-1185">Reference proteome</keyword>
<accession>A0A3N4IL16</accession>
<comment type="function">
    <text evidence="6">Component of the NuA4 histone acetyltransferase complex which is involved in transcriptional activation of selected genes principally by acetylation of nucleosomal histone H4 and H2A. The NuA4 complex is also involved in DNA repair. Involved in gene silencing by neighboring heterochromatin, blockage of the silencing spreading along the chromosome, and required for cell cycle progression through G2/M.</text>
</comment>
<dbReference type="GO" id="GO:0035267">
    <property type="term" value="C:NuA4 histone acetyltransferase complex"/>
    <property type="evidence" value="ECO:0007669"/>
    <property type="project" value="InterPro"/>
</dbReference>
<proteinExistence type="inferred from homology"/>
<evidence type="ECO:0000256" key="6">
    <source>
        <dbReference type="ARBA" id="ARBA00025513"/>
    </source>
</evidence>
<name>A0A3N4IL16_ASCIM</name>